<evidence type="ECO:0000313" key="3">
    <source>
        <dbReference type="Proteomes" id="UP001500831"/>
    </source>
</evidence>
<dbReference type="Proteomes" id="UP001500831">
    <property type="component" value="Unassembled WGS sequence"/>
</dbReference>
<accession>A0ABP6IEE4</accession>
<keyword evidence="3" id="KW-1185">Reference proteome</keyword>
<feature type="region of interest" description="Disordered" evidence="1">
    <location>
        <begin position="364"/>
        <end position="383"/>
    </location>
</feature>
<organism evidence="2 3">
    <name type="scientific">Streptosporangium fragile</name>
    <dbReference type="NCBI Taxonomy" id="46186"/>
    <lineage>
        <taxon>Bacteria</taxon>
        <taxon>Bacillati</taxon>
        <taxon>Actinomycetota</taxon>
        <taxon>Actinomycetes</taxon>
        <taxon>Streptosporangiales</taxon>
        <taxon>Streptosporangiaceae</taxon>
        <taxon>Streptosporangium</taxon>
    </lineage>
</organism>
<dbReference type="Pfam" id="PF21848">
    <property type="entry name" value="DUF6907"/>
    <property type="match status" value="2"/>
</dbReference>
<comment type="caution">
    <text evidence="2">The sequence shown here is derived from an EMBL/GenBank/DDBJ whole genome shotgun (WGS) entry which is preliminary data.</text>
</comment>
<dbReference type="InterPro" id="IPR054202">
    <property type="entry name" value="DUF6907"/>
</dbReference>
<evidence type="ECO:0000256" key="1">
    <source>
        <dbReference type="SAM" id="MobiDB-lite"/>
    </source>
</evidence>
<protein>
    <submittedName>
        <fullName evidence="2">Uncharacterized protein</fullName>
    </submittedName>
</protein>
<sequence length="569" mass="60566">MLATPERASARNRLYERSLTVDNNGTTTTPVTATAVNLRTRSSGVVHAAVNDLPACPARPRATSPAGAYTETQEPVSCKHCLKLTATEPAERVEVEAPAQPAEAREYGVRGTVNTPEGVQVRVYAGESLEHATTKLLRDLHGVQQRGGLAVDGAVVSRTPGGEWEPIETTRHDDSVQLVDVTALTPAQLDGITCVRCGTEADRMLPAGTVAGYGQVFQCSPACAPSEPTSSACPAWCDGDDHGGDPVGERAHWSATSDLPLSLEDLVDDVDGGTYRPALLAELLNVESDTRGTHIHLSDNVSATWGRKLTVAEADELADHLRDLTAQARASQVPVPRPAKPMPFWQTVPCPAWCDGLHDDGDHPDDRGHYSGLHTSPLTQEPPVQVAPNVWGPEELHLSLHQGEREAVPVVRLSRGGRTDRMVTMTLAEAEQTHANLGALLAEARAARPAVTAHGCALWCVQHDDCTEGGRHPADPRGGMCRAGSAPLPGGRYGRPGHVDLTYDAEDGHLIQINNDSDAVLTLEEAERHARTVLDRVALARTTIPASPAPLENVEGACSDPACRICKTA</sequence>
<gene>
    <name evidence="2" type="ORF">GCM10010517_36390</name>
</gene>
<dbReference type="EMBL" id="BAAAVI010000024">
    <property type="protein sequence ID" value="GAA2875480.1"/>
    <property type="molecule type" value="Genomic_DNA"/>
</dbReference>
<name>A0ABP6IEE4_9ACTN</name>
<evidence type="ECO:0000313" key="2">
    <source>
        <dbReference type="EMBL" id="GAA2875480.1"/>
    </source>
</evidence>
<reference evidence="3" key="1">
    <citation type="journal article" date="2019" name="Int. J. Syst. Evol. Microbiol.">
        <title>The Global Catalogue of Microorganisms (GCM) 10K type strain sequencing project: providing services to taxonomists for standard genome sequencing and annotation.</title>
        <authorList>
            <consortium name="The Broad Institute Genomics Platform"/>
            <consortium name="The Broad Institute Genome Sequencing Center for Infectious Disease"/>
            <person name="Wu L."/>
            <person name="Ma J."/>
        </authorList>
    </citation>
    <scope>NUCLEOTIDE SEQUENCE [LARGE SCALE GENOMIC DNA]</scope>
    <source>
        <strain evidence="3">JCM 6242</strain>
    </source>
</reference>
<proteinExistence type="predicted"/>